<accession>A0AAN7W0Q5</accession>
<name>A0AAN7W0Q5_9PEZI</name>
<organism evidence="1 2">
    <name type="scientific">Elasticomyces elasticus</name>
    <dbReference type="NCBI Taxonomy" id="574655"/>
    <lineage>
        <taxon>Eukaryota</taxon>
        <taxon>Fungi</taxon>
        <taxon>Dikarya</taxon>
        <taxon>Ascomycota</taxon>
        <taxon>Pezizomycotina</taxon>
        <taxon>Dothideomycetes</taxon>
        <taxon>Dothideomycetidae</taxon>
        <taxon>Mycosphaerellales</taxon>
        <taxon>Teratosphaeriaceae</taxon>
        <taxon>Elasticomyces</taxon>
    </lineage>
</organism>
<dbReference type="EMBL" id="JAVRQU010000024">
    <property type="protein sequence ID" value="KAK5690629.1"/>
    <property type="molecule type" value="Genomic_DNA"/>
</dbReference>
<dbReference type="Proteomes" id="UP001310594">
    <property type="component" value="Unassembled WGS sequence"/>
</dbReference>
<comment type="caution">
    <text evidence="1">The sequence shown here is derived from an EMBL/GenBank/DDBJ whole genome shotgun (WGS) entry which is preliminary data.</text>
</comment>
<protein>
    <recommendedName>
        <fullName evidence="3">F-box domain-containing protein</fullName>
    </recommendedName>
</protein>
<reference evidence="1" key="1">
    <citation type="submission" date="2023-08" db="EMBL/GenBank/DDBJ databases">
        <title>Black Yeasts Isolated from many extreme environments.</title>
        <authorList>
            <person name="Coleine C."/>
            <person name="Stajich J.E."/>
            <person name="Selbmann L."/>
        </authorList>
    </citation>
    <scope>NUCLEOTIDE SEQUENCE</scope>
    <source>
        <strain evidence="1">CCFEE 5810</strain>
    </source>
</reference>
<sequence length="297" mass="33643">MATVNRNDAKSSKDRLGADIHTDHNTAATRLFCTFELCEMIFEHLSAMDLVHVRGVNHVTKAVIANSHDLQQRLFFEPIPNSQYRLWGLNYWGNLIADDQATMVLEVTTVNDNPRAMPLAQWCRVGSEIREAISPHIVNNVLLHHSPAPNSGSIMKRAYNFVHHRHLNRPGYYPEYIFIEPSLLEKALSPHASCRGMYLSQPPVQYVRLEVYERCTANTQTERDGKEQALDDTMVSRVTIGNPTGLTFGEVFDRLCYELNCSPGDSYGYLVFEDGLPVSVELKARVEAKGRIDPRRA</sequence>
<evidence type="ECO:0000313" key="1">
    <source>
        <dbReference type="EMBL" id="KAK5690629.1"/>
    </source>
</evidence>
<dbReference type="AlphaFoldDB" id="A0AAN7W0Q5"/>
<proteinExistence type="predicted"/>
<evidence type="ECO:0008006" key="3">
    <source>
        <dbReference type="Google" id="ProtNLM"/>
    </source>
</evidence>
<evidence type="ECO:0000313" key="2">
    <source>
        <dbReference type="Proteomes" id="UP001310594"/>
    </source>
</evidence>
<gene>
    <name evidence="1" type="ORF">LTR97_012185</name>
</gene>